<evidence type="ECO:0000256" key="3">
    <source>
        <dbReference type="ARBA" id="ARBA00022692"/>
    </source>
</evidence>
<dbReference type="GO" id="GO:0005886">
    <property type="term" value="C:plasma membrane"/>
    <property type="evidence" value="ECO:0007669"/>
    <property type="project" value="TreeGrafter"/>
</dbReference>
<reference evidence="7" key="1">
    <citation type="submission" date="2019-08" db="EMBL/GenBank/DDBJ databases">
        <authorList>
            <person name="Kucharzyk K."/>
            <person name="Murdoch R.W."/>
            <person name="Higgins S."/>
            <person name="Loffler F."/>
        </authorList>
    </citation>
    <scope>NUCLEOTIDE SEQUENCE</scope>
</reference>
<dbReference type="AlphaFoldDB" id="A0A645E918"/>
<proteinExistence type="inferred from homology"/>
<keyword evidence="4 6" id="KW-1133">Transmembrane helix</keyword>
<evidence type="ECO:0000256" key="6">
    <source>
        <dbReference type="SAM" id="Phobius"/>
    </source>
</evidence>
<evidence type="ECO:0000313" key="7">
    <source>
        <dbReference type="EMBL" id="MPM97931.1"/>
    </source>
</evidence>
<keyword evidence="3 6" id="KW-0812">Transmembrane</keyword>
<evidence type="ECO:0000256" key="5">
    <source>
        <dbReference type="ARBA" id="ARBA00023136"/>
    </source>
</evidence>
<organism evidence="7">
    <name type="scientific">bioreactor metagenome</name>
    <dbReference type="NCBI Taxonomy" id="1076179"/>
    <lineage>
        <taxon>unclassified sequences</taxon>
        <taxon>metagenomes</taxon>
        <taxon>ecological metagenomes</taxon>
    </lineage>
</organism>
<accession>A0A645E918</accession>
<gene>
    <name evidence="7" type="primary">codB_4</name>
    <name evidence="7" type="ORF">SDC9_145111</name>
</gene>
<feature type="transmembrane region" description="Helical" evidence="6">
    <location>
        <begin position="20"/>
        <end position="42"/>
    </location>
</feature>
<evidence type="ECO:0000256" key="1">
    <source>
        <dbReference type="ARBA" id="ARBA00004141"/>
    </source>
</evidence>
<dbReference type="PANTHER" id="PTHR30569">
    <property type="entry name" value="CYTOSINE TRANSPORTER CODB"/>
    <property type="match status" value="1"/>
</dbReference>
<dbReference type="InterPro" id="IPR001248">
    <property type="entry name" value="Pur-cyt_permease"/>
</dbReference>
<evidence type="ECO:0000256" key="2">
    <source>
        <dbReference type="ARBA" id="ARBA00008974"/>
    </source>
</evidence>
<evidence type="ECO:0000256" key="4">
    <source>
        <dbReference type="ARBA" id="ARBA00022989"/>
    </source>
</evidence>
<name>A0A645E918_9ZZZZ</name>
<comment type="similarity">
    <text evidence="2">Belongs to the purine-cytosine permease (2.A.39) family.</text>
</comment>
<dbReference type="PANTHER" id="PTHR30569:SF0">
    <property type="entry name" value="CYTOSINE PERMEASE"/>
    <property type="match status" value="1"/>
</dbReference>
<dbReference type="Gene3D" id="1.10.4160.10">
    <property type="entry name" value="Hydantoin permease"/>
    <property type="match status" value="1"/>
</dbReference>
<protein>
    <submittedName>
        <fullName evidence="7">Cytosine permease</fullName>
    </submittedName>
</protein>
<sequence length="237" mass="24710">MVTATTAGGGLVAIFSKSAGSLTLFAAVGMVIGSFVSGGTATPNFVRFAKNHKIAIITTVVAFFLGNTLMFAFGAVGGAFTGKDDIFYVMIAQGLAIPALIVLGANIWTTNDNALYTSGLGLSNITKVRKRPMVLIAGLVGTVAAIWLYNNFVGWLSFLNATLPPIGAIITLDYFLNKAAYAEGSSSERKVNWAAIAGVVAGALVGNFVKWGIAAINAMVVACVIYYVGTKLFYKGK</sequence>
<feature type="transmembrane region" description="Helical" evidence="6">
    <location>
        <begin position="54"/>
        <end position="80"/>
    </location>
</feature>
<feature type="transmembrane region" description="Helical" evidence="6">
    <location>
        <begin position="215"/>
        <end position="234"/>
    </location>
</feature>
<comment type="caution">
    <text evidence="7">The sequence shown here is derived from an EMBL/GenBank/DDBJ whole genome shotgun (WGS) entry which is preliminary data.</text>
</comment>
<feature type="transmembrane region" description="Helical" evidence="6">
    <location>
        <begin position="132"/>
        <end position="149"/>
    </location>
</feature>
<comment type="subcellular location">
    <subcellularLocation>
        <location evidence="1">Membrane</location>
        <topology evidence="1">Multi-pass membrane protein</topology>
    </subcellularLocation>
</comment>
<dbReference type="InterPro" id="IPR030191">
    <property type="entry name" value="CodB"/>
</dbReference>
<dbReference type="GO" id="GO:0015209">
    <property type="term" value="F:cytosine transmembrane transporter activity"/>
    <property type="evidence" value="ECO:0007669"/>
    <property type="project" value="InterPro"/>
</dbReference>
<dbReference type="Pfam" id="PF02133">
    <property type="entry name" value="Transp_cyt_pur"/>
    <property type="match status" value="1"/>
</dbReference>
<feature type="transmembrane region" description="Helical" evidence="6">
    <location>
        <begin position="86"/>
        <end position="108"/>
    </location>
</feature>
<keyword evidence="5 6" id="KW-0472">Membrane</keyword>
<dbReference type="EMBL" id="VSSQ01044133">
    <property type="protein sequence ID" value="MPM97931.1"/>
    <property type="molecule type" value="Genomic_DNA"/>
</dbReference>